<organism evidence="4 5">
    <name type="scientific">Anopheles melas</name>
    <dbReference type="NCBI Taxonomy" id="34690"/>
    <lineage>
        <taxon>Eukaryota</taxon>
        <taxon>Metazoa</taxon>
        <taxon>Ecdysozoa</taxon>
        <taxon>Arthropoda</taxon>
        <taxon>Hexapoda</taxon>
        <taxon>Insecta</taxon>
        <taxon>Pterygota</taxon>
        <taxon>Neoptera</taxon>
        <taxon>Endopterygota</taxon>
        <taxon>Diptera</taxon>
        <taxon>Nematocera</taxon>
        <taxon>Culicoidea</taxon>
        <taxon>Culicidae</taxon>
        <taxon>Anophelinae</taxon>
        <taxon>Anopheles</taxon>
    </lineage>
</organism>
<dbReference type="SUPFAM" id="SSF49410">
    <property type="entry name" value="Alpha-macroglobulin receptor domain"/>
    <property type="match status" value="1"/>
</dbReference>
<sequence length="110" mass="12671">MALVEVTLPSGYVVDHDSISELTTVNLIDHFQIRYGDASVVVYYKNMSNVSNCFTVTTYRRFKVTLKRPAYVVGYDYYDTNHNAIKAYEVDKHNIFSKSAKKKFPAECQK</sequence>
<protein>
    <recommendedName>
        <fullName evidence="3">Alpha-macroglobulin receptor-binding domain-containing protein</fullName>
    </recommendedName>
</protein>
<accession>A0A182UD75</accession>
<reference evidence="5" key="1">
    <citation type="submission" date="2014-01" db="EMBL/GenBank/DDBJ databases">
        <title>The Genome Sequence of Anopheles melas CM1001059_A (V2).</title>
        <authorList>
            <consortium name="The Broad Institute Genomics Platform"/>
            <person name="Neafsey D.E."/>
            <person name="Besansky N."/>
            <person name="Howell P."/>
            <person name="Walton C."/>
            <person name="Young S.K."/>
            <person name="Zeng Q."/>
            <person name="Gargeya S."/>
            <person name="Fitzgerald M."/>
            <person name="Haas B."/>
            <person name="Abouelleil A."/>
            <person name="Allen A.W."/>
            <person name="Alvarado L."/>
            <person name="Arachchi H.M."/>
            <person name="Berlin A.M."/>
            <person name="Chapman S.B."/>
            <person name="Gainer-Dewar J."/>
            <person name="Goldberg J."/>
            <person name="Griggs A."/>
            <person name="Gujja S."/>
            <person name="Hansen M."/>
            <person name="Howarth C."/>
            <person name="Imamovic A."/>
            <person name="Ireland A."/>
            <person name="Larimer J."/>
            <person name="McCowan C."/>
            <person name="Murphy C."/>
            <person name="Pearson M."/>
            <person name="Poon T.W."/>
            <person name="Priest M."/>
            <person name="Roberts A."/>
            <person name="Saif S."/>
            <person name="Shea T."/>
            <person name="Sisk P."/>
            <person name="Sykes S."/>
            <person name="Wortman J."/>
            <person name="Nusbaum C."/>
            <person name="Birren B."/>
        </authorList>
    </citation>
    <scope>NUCLEOTIDE SEQUENCE [LARGE SCALE GENOMIC DNA]</scope>
    <source>
        <strain evidence="5">CM1001059</strain>
    </source>
</reference>
<dbReference type="PANTHER" id="PTHR11412">
    <property type="entry name" value="MACROGLOBULIN / COMPLEMENT"/>
    <property type="match status" value="1"/>
</dbReference>
<dbReference type="Gene3D" id="2.60.40.690">
    <property type="entry name" value="Alpha-macroglobulin, receptor-binding domain"/>
    <property type="match status" value="1"/>
</dbReference>
<keyword evidence="5" id="KW-1185">Reference proteome</keyword>
<dbReference type="InterPro" id="IPR009048">
    <property type="entry name" value="A-macroglobulin_rcpt-bd"/>
</dbReference>
<name>A0A182UD75_9DIPT</name>
<dbReference type="InterPro" id="IPR036595">
    <property type="entry name" value="A-macroglobulin_rcpt-bd_sf"/>
</dbReference>
<dbReference type="GO" id="GO:0005576">
    <property type="term" value="C:extracellular region"/>
    <property type="evidence" value="ECO:0007669"/>
    <property type="project" value="InterPro"/>
</dbReference>
<dbReference type="AlphaFoldDB" id="A0A182UD75"/>
<dbReference type="Pfam" id="PF07677">
    <property type="entry name" value="A2M_recep"/>
    <property type="match status" value="1"/>
</dbReference>
<feature type="domain" description="Alpha-macroglobulin receptor-binding" evidence="3">
    <location>
        <begin position="1"/>
        <end position="88"/>
    </location>
</feature>
<keyword evidence="2" id="KW-0882">Thioester bond</keyword>
<keyword evidence="1" id="KW-0732">Signal</keyword>
<evidence type="ECO:0000313" key="4">
    <source>
        <dbReference type="EnsemblMetazoa" id="AMEC018276-PA"/>
    </source>
</evidence>
<dbReference type="EnsemblMetazoa" id="AMEC018276-RA">
    <property type="protein sequence ID" value="AMEC018276-PA"/>
    <property type="gene ID" value="AMEC018276"/>
</dbReference>
<evidence type="ECO:0000313" key="5">
    <source>
        <dbReference type="Proteomes" id="UP000075902"/>
    </source>
</evidence>
<reference evidence="4" key="2">
    <citation type="submission" date="2020-05" db="UniProtKB">
        <authorList>
            <consortium name="EnsemblMetazoa"/>
        </authorList>
    </citation>
    <scope>IDENTIFICATION</scope>
    <source>
        <strain evidence="4">CM1001059</strain>
    </source>
</reference>
<dbReference type="VEuPathDB" id="VectorBase:AMEC018276"/>
<dbReference type="PANTHER" id="PTHR11412:SF136">
    <property type="entry name" value="CD109 ANTIGEN"/>
    <property type="match status" value="1"/>
</dbReference>
<evidence type="ECO:0000256" key="1">
    <source>
        <dbReference type="ARBA" id="ARBA00022729"/>
    </source>
</evidence>
<dbReference type="InterPro" id="IPR050473">
    <property type="entry name" value="A2M/Complement_sys"/>
</dbReference>
<dbReference type="Proteomes" id="UP000075902">
    <property type="component" value="Unassembled WGS sequence"/>
</dbReference>
<evidence type="ECO:0000259" key="3">
    <source>
        <dbReference type="SMART" id="SM01361"/>
    </source>
</evidence>
<dbReference type="STRING" id="34690.A0A182UD75"/>
<proteinExistence type="predicted"/>
<evidence type="ECO:0000256" key="2">
    <source>
        <dbReference type="ARBA" id="ARBA00022966"/>
    </source>
</evidence>
<dbReference type="SMART" id="SM01361">
    <property type="entry name" value="A2M_recep"/>
    <property type="match status" value="1"/>
</dbReference>